<evidence type="ECO:0000256" key="5">
    <source>
        <dbReference type="ARBA" id="ARBA00022826"/>
    </source>
</evidence>
<accession>A0A1R2CIF0</accession>
<dbReference type="PROSITE" id="PS50042">
    <property type="entry name" value="CNMP_BINDING_3"/>
    <property type="match status" value="1"/>
</dbReference>
<dbReference type="InterPro" id="IPR003938">
    <property type="entry name" value="K_chnl_volt-dep_EAG/ELK/ERG"/>
</dbReference>
<feature type="transmembrane region" description="Helical" evidence="12">
    <location>
        <begin position="294"/>
        <end position="313"/>
    </location>
</feature>
<evidence type="ECO:0000256" key="1">
    <source>
        <dbReference type="ARBA" id="ARBA00004141"/>
    </source>
</evidence>
<keyword evidence="8 12" id="KW-1133">Transmembrane helix</keyword>
<evidence type="ECO:0000256" key="10">
    <source>
        <dbReference type="ARBA" id="ARBA00023136"/>
    </source>
</evidence>
<dbReference type="SUPFAM" id="SSF81324">
    <property type="entry name" value="Voltage-gated potassium channels"/>
    <property type="match status" value="1"/>
</dbReference>
<dbReference type="PRINTS" id="PR01463">
    <property type="entry name" value="EAGCHANLFMLY"/>
</dbReference>
<dbReference type="AlphaFoldDB" id="A0A1R2CIF0"/>
<dbReference type="EMBL" id="MPUH01000142">
    <property type="protein sequence ID" value="OMJ88771.1"/>
    <property type="molecule type" value="Genomic_DNA"/>
</dbReference>
<dbReference type="GO" id="GO:0005886">
    <property type="term" value="C:plasma membrane"/>
    <property type="evidence" value="ECO:0007669"/>
    <property type="project" value="TreeGrafter"/>
</dbReference>
<feature type="transmembrane region" description="Helical" evidence="12">
    <location>
        <begin position="84"/>
        <end position="108"/>
    </location>
</feature>
<name>A0A1R2CIF0_9CILI</name>
<evidence type="ECO:0000313" key="14">
    <source>
        <dbReference type="EMBL" id="OMJ88771.1"/>
    </source>
</evidence>
<evidence type="ECO:0000256" key="4">
    <source>
        <dbReference type="ARBA" id="ARBA00022692"/>
    </source>
</evidence>
<dbReference type="Pfam" id="PF00520">
    <property type="entry name" value="Ion_trans"/>
    <property type="match status" value="1"/>
</dbReference>
<proteinExistence type="predicted"/>
<dbReference type="InterPro" id="IPR050818">
    <property type="entry name" value="KCNH_animal-type"/>
</dbReference>
<feature type="transmembrane region" description="Helical" evidence="12">
    <location>
        <begin position="222"/>
        <end position="243"/>
    </location>
</feature>
<dbReference type="InterPro" id="IPR005821">
    <property type="entry name" value="Ion_trans_dom"/>
</dbReference>
<dbReference type="GO" id="GO:0005249">
    <property type="term" value="F:voltage-gated potassium channel activity"/>
    <property type="evidence" value="ECO:0007669"/>
    <property type="project" value="InterPro"/>
</dbReference>
<dbReference type="InterPro" id="IPR000595">
    <property type="entry name" value="cNMP-bd_dom"/>
</dbReference>
<dbReference type="Proteomes" id="UP000187209">
    <property type="component" value="Unassembled WGS sequence"/>
</dbReference>
<evidence type="ECO:0000256" key="7">
    <source>
        <dbReference type="ARBA" id="ARBA00022958"/>
    </source>
</evidence>
<dbReference type="PANTHER" id="PTHR10217">
    <property type="entry name" value="VOLTAGE AND LIGAND GATED POTASSIUM CHANNEL"/>
    <property type="match status" value="1"/>
</dbReference>
<evidence type="ECO:0000256" key="12">
    <source>
        <dbReference type="SAM" id="Phobius"/>
    </source>
</evidence>
<dbReference type="Pfam" id="PF00027">
    <property type="entry name" value="cNMP_binding"/>
    <property type="match status" value="1"/>
</dbReference>
<reference evidence="14 15" key="1">
    <citation type="submission" date="2016-11" db="EMBL/GenBank/DDBJ databases">
        <title>The macronuclear genome of Stentor coeruleus: a giant cell with tiny introns.</title>
        <authorList>
            <person name="Slabodnick M."/>
            <person name="Ruby J.G."/>
            <person name="Reiff S.B."/>
            <person name="Swart E.C."/>
            <person name="Gosai S."/>
            <person name="Prabakaran S."/>
            <person name="Witkowska E."/>
            <person name="Larue G.E."/>
            <person name="Fisher S."/>
            <person name="Freeman R.M."/>
            <person name="Gunawardena J."/>
            <person name="Chu W."/>
            <person name="Stover N.A."/>
            <person name="Gregory B.D."/>
            <person name="Nowacki M."/>
            <person name="Derisi J."/>
            <person name="Roy S.W."/>
            <person name="Marshall W.F."/>
            <person name="Sood P."/>
        </authorList>
    </citation>
    <scope>NUCLEOTIDE SEQUENCE [LARGE SCALE GENOMIC DNA]</scope>
    <source>
        <strain evidence="14">WM001</strain>
    </source>
</reference>
<dbReference type="GO" id="GO:0034702">
    <property type="term" value="C:monoatomic ion channel complex"/>
    <property type="evidence" value="ECO:0007669"/>
    <property type="project" value="UniProtKB-KW"/>
</dbReference>
<evidence type="ECO:0000256" key="9">
    <source>
        <dbReference type="ARBA" id="ARBA00023065"/>
    </source>
</evidence>
<dbReference type="Gene3D" id="2.60.120.10">
    <property type="entry name" value="Jelly Rolls"/>
    <property type="match status" value="1"/>
</dbReference>
<comment type="caution">
    <text evidence="14">The sequence shown here is derived from an EMBL/GenBank/DDBJ whole genome shotgun (WGS) entry which is preliminary data.</text>
</comment>
<dbReference type="SUPFAM" id="SSF51206">
    <property type="entry name" value="cAMP-binding domain-like"/>
    <property type="match status" value="1"/>
</dbReference>
<feature type="domain" description="Cyclic nucleotide-binding" evidence="13">
    <location>
        <begin position="407"/>
        <end position="477"/>
    </location>
</feature>
<keyword evidence="6" id="KW-0851">Voltage-gated channel</keyword>
<keyword evidence="9" id="KW-0406">Ion transport</keyword>
<evidence type="ECO:0000256" key="11">
    <source>
        <dbReference type="ARBA" id="ARBA00023303"/>
    </source>
</evidence>
<evidence type="ECO:0000259" key="13">
    <source>
        <dbReference type="PROSITE" id="PS50042"/>
    </source>
</evidence>
<keyword evidence="3" id="KW-0633">Potassium transport</keyword>
<keyword evidence="5" id="KW-0631">Potassium channel</keyword>
<dbReference type="PANTHER" id="PTHR10217:SF435">
    <property type="entry name" value="POTASSIUM VOLTAGE-GATED CHANNEL PROTEIN EAG"/>
    <property type="match status" value="1"/>
</dbReference>
<feature type="transmembrane region" description="Helical" evidence="12">
    <location>
        <begin position="160"/>
        <end position="180"/>
    </location>
</feature>
<evidence type="ECO:0000313" key="15">
    <source>
        <dbReference type="Proteomes" id="UP000187209"/>
    </source>
</evidence>
<dbReference type="InterPro" id="IPR014710">
    <property type="entry name" value="RmlC-like_jellyroll"/>
</dbReference>
<comment type="subcellular location">
    <subcellularLocation>
        <location evidence="1">Membrane</location>
        <topology evidence="1">Multi-pass membrane protein</topology>
    </subcellularLocation>
</comment>
<evidence type="ECO:0000256" key="6">
    <source>
        <dbReference type="ARBA" id="ARBA00022882"/>
    </source>
</evidence>
<evidence type="ECO:0000256" key="8">
    <source>
        <dbReference type="ARBA" id="ARBA00022989"/>
    </source>
</evidence>
<sequence>MNRQKTFGKKIGIEKFSRVSIAKVRWERIRNLKNLEFIIDVAHLAAEERNVSRFNSNFFSKFSENDELHLPWYIILPESKIKSLFDLLVSFLYLYFAFVIPFRIGFYSHSTNEELIPHETIFEVALLIDILFNFFCAYYENSVLIYDLKLIAKKYLLNRFILDTIAIPPFYILNSNLYWLKISRVLRVNLFLRWIENSTLTKNIINDTLLKDQYTKDLFFKLLYFVQAVLITCHCIACIWYYIATLNFDTPDNTWLLGAEYPITDLYIRSLYWTAVTFSSVGYGDITPKNNGEYIYAMCIEFVGIMFFAYLMGNVSNYLSNFQLTDETANERERELERWLLMLDGFRHDKTMPQQLTMRVRDYFHGCWSKDNSYICSSDFMLKLPYALREELKEFLFNDVIKKFSIFFENMNKHLVYSLASLMKHKWIKSFETIISKGNKSIEIYFINTGSVMVGRKEVGYVTKLLSGSYFGEYSLFKVPYDFDFTAEGETSVFYFPIIDFKTWIKKCEFNYYSFALLSYKRHLYFIKEFDKTYNTTDDNEAFQDERFEEEVFNETLSPEEEDEFNILLEKIKEPEPTGCTPEEKDKLLNKIKVQAKEIDKLQKMYESDIMKIINAVELMTNGKNQAAYELLTEI</sequence>
<dbReference type="Gene3D" id="1.10.287.70">
    <property type="match status" value="1"/>
</dbReference>
<dbReference type="InterPro" id="IPR018490">
    <property type="entry name" value="cNMP-bd_dom_sf"/>
</dbReference>
<dbReference type="OrthoDB" id="2021138at2759"/>
<keyword evidence="2" id="KW-0813">Transport</keyword>
<feature type="transmembrane region" description="Helical" evidence="12">
    <location>
        <begin position="120"/>
        <end position="139"/>
    </location>
</feature>
<evidence type="ECO:0000256" key="3">
    <source>
        <dbReference type="ARBA" id="ARBA00022538"/>
    </source>
</evidence>
<keyword evidence="11" id="KW-0407">Ion channel</keyword>
<gene>
    <name evidence="14" type="ORF">SteCoe_9236</name>
</gene>
<organism evidence="14 15">
    <name type="scientific">Stentor coeruleus</name>
    <dbReference type="NCBI Taxonomy" id="5963"/>
    <lineage>
        <taxon>Eukaryota</taxon>
        <taxon>Sar</taxon>
        <taxon>Alveolata</taxon>
        <taxon>Ciliophora</taxon>
        <taxon>Postciliodesmatophora</taxon>
        <taxon>Heterotrichea</taxon>
        <taxon>Heterotrichida</taxon>
        <taxon>Stentoridae</taxon>
        <taxon>Stentor</taxon>
    </lineage>
</organism>
<keyword evidence="7" id="KW-0630">Potassium</keyword>
<dbReference type="CDD" id="cd00038">
    <property type="entry name" value="CAP_ED"/>
    <property type="match status" value="1"/>
</dbReference>
<dbReference type="GO" id="GO:0042391">
    <property type="term" value="P:regulation of membrane potential"/>
    <property type="evidence" value="ECO:0007669"/>
    <property type="project" value="TreeGrafter"/>
</dbReference>
<keyword evidence="4 12" id="KW-0812">Transmembrane</keyword>
<protein>
    <recommendedName>
        <fullName evidence="13">Cyclic nucleotide-binding domain-containing protein</fullName>
    </recommendedName>
</protein>
<keyword evidence="15" id="KW-1185">Reference proteome</keyword>
<evidence type="ECO:0000256" key="2">
    <source>
        <dbReference type="ARBA" id="ARBA00022448"/>
    </source>
</evidence>
<keyword evidence="10 12" id="KW-0472">Membrane</keyword>